<keyword evidence="2" id="KW-1185">Reference proteome</keyword>
<dbReference type="EMBL" id="JBIASD010000025">
    <property type="protein sequence ID" value="MFF3669844.1"/>
    <property type="molecule type" value="Genomic_DNA"/>
</dbReference>
<dbReference type="RefSeq" id="WP_387416121.1">
    <property type="nucleotide sequence ID" value="NZ_JBIASD010000025.1"/>
</dbReference>
<accession>A0ABW6SXV2</accession>
<name>A0ABW6SXV2_9ACTN</name>
<reference evidence="1 2" key="1">
    <citation type="submission" date="2024-10" db="EMBL/GenBank/DDBJ databases">
        <title>The Natural Products Discovery Center: Release of the First 8490 Sequenced Strains for Exploring Actinobacteria Biosynthetic Diversity.</title>
        <authorList>
            <person name="Kalkreuter E."/>
            <person name="Kautsar S.A."/>
            <person name="Yang D."/>
            <person name="Bader C.D."/>
            <person name="Teijaro C.N."/>
            <person name="Fluegel L."/>
            <person name="Davis C.M."/>
            <person name="Simpson J.R."/>
            <person name="Lauterbach L."/>
            <person name="Steele A.D."/>
            <person name="Gui C."/>
            <person name="Meng S."/>
            <person name="Li G."/>
            <person name="Viehrig K."/>
            <person name="Ye F."/>
            <person name="Su P."/>
            <person name="Kiefer A.F."/>
            <person name="Nichols A."/>
            <person name="Cepeda A.J."/>
            <person name="Yan W."/>
            <person name="Fan B."/>
            <person name="Jiang Y."/>
            <person name="Adhikari A."/>
            <person name="Zheng C.-J."/>
            <person name="Schuster L."/>
            <person name="Cowan T.M."/>
            <person name="Smanski M.J."/>
            <person name="Chevrette M.G."/>
            <person name="De Carvalho L.P.S."/>
            <person name="Shen B."/>
        </authorList>
    </citation>
    <scope>NUCLEOTIDE SEQUENCE [LARGE SCALE GENOMIC DNA]</scope>
    <source>
        <strain evidence="1 2">NPDC002173</strain>
    </source>
</reference>
<protein>
    <recommendedName>
        <fullName evidence="3">AMP-dependent synthetase/ligase domain-containing protein</fullName>
    </recommendedName>
</protein>
<dbReference type="Proteomes" id="UP001602013">
    <property type="component" value="Unassembled WGS sequence"/>
</dbReference>
<evidence type="ECO:0008006" key="3">
    <source>
        <dbReference type="Google" id="ProtNLM"/>
    </source>
</evidence>
<gene>
    <name evidence="1" type="ORF">ACFYXI_30075</name>
</gene>
<sequence length="323" mass="34971">MAALTIPQAARPAIFLYSNGETAAEIPGWFADWVSLGIKIAQGGLTPGHQTILAVSTPSRMLAAAAVALGYSRQRYVLTGEALQVPELSIALQDVVPGMRLWVKTPNRVVVGEYLRGLPERLQLSTLKTGAFQARMIRQIRTLPEGLEVRDGSWESGSDSDRAFIESLLPNADPEAFLSSWDWGLVLVGSPTRIYADLSERISLNAASRPFGAIGTIVRPMEQSGPVGWRSSIMSARADTPVWEKFPSAPKLIILDGAQAVSRWLPKCQAPVVVAVLERTEPGVEAAVSALMQERSYAEPVNGSEVSWAPPHGCELLAFRRTC</sequence>
<evidence type="ECO:0000313" key="1">
    <source>
        <dbReference type="EMBL" id="MFF3669844.1"/>
    </source>
</evidence>
<organism evidence="1 2">
    <name type="scientific">Microtetraspora malaysiensis</name>
    <dbReference type="NCBI Taxonomy" id="161358"/>
    <lineage>
        <taxon>Bacteria</taxon>
        <taxon>Bacillati</taxon>
        <taxon>Actinomycetota</taxon>
        <taxon>Actinomycetes</taxon>
        <taxon>Streptosporangiales</taxon>
        <taxon>Streptosporangiaceae</taxon>
        <taxon>Microtetraspora</taxon>
    </lineage>
</organism>
<comment type="caution">
    <text evidence="1">The sequence shown here is derived from an EMBL/GenBank/DDBJ whole genome shotgun (WGS) entry which is preliminary data.</text>
</comment>
<evidence type="ECO:0000313" key="2">
    <source>
        <dbReference type="Proteomes" id="UP001602013"/>
    </source>
</evidence>
<proteinExistence type="predicted"/>